<feature type="region of interest" description="Disordered" evidence="1">
    <location>
        <begin position="36"/>
        <end position="150"/>
    </location>
</feature>
<reference evidence="3" key="1">
    <citation type="journal article" date="2023" name="Mol. Phylogenet. Evol.">
        <title>Genome-scale phylogeny and comparative genomics of the fungal order Sordariales.</title>
        <authorList>
            <person name="Hensen N."/>
            <person name="Bonometti L."/>
            <person name="Westerberg I."/>
            <person name="Brannstrom I.O."/>
            <person name="Guillou S."/>
            <person name="Cros-Aarteil S."/>
            <person name="Calhoun S."/>
            <person name="Haridas S."/>
            <person name="Kuo A."/>
            <person name="Mondo S."/>
            <person name="Pangilinan J."/>
            <person name="Riley R."/>
            <person name="LaButti K."/>
            <person name="Andreopoulos B."/>
            <person name="Lipzen A."/>
            <person name="Chen C."/>
            <person name="Yan M."/>
            <person name="Daum C."/>
            <person name="Ng V."/>
            <person name="Clum A."/>
            <person name="Steindorff A."/>
            <person name="Ohm R.A."/>
            <person name="Martin F."/>
            <person name="Silar P."/>
            <person name="Natvig D.O."/>
            <person name="Lalanne C."/>
            <person name="Gautier V."/>
            <person name="Ament-Velasquez S.L."/>
            <person name="Kruys A."/>
            <person name="Hutchinson M.I."/>
            <person name="Powell A.J."/>
            <person name="Barry K."/>
            <person name="Miller A.N."/>
            <person name="Grigoriev I.V."/>
            <person name="Debuchy R."/>
            <person name="Gladieux P."/>
            <person name="Hiltunen Thoren M."/>
            <person name="Johannesson H."/>
        </authorList>
    </citation>
    <scope>NUCLEOTIDE SEQUENCE [LARGE SCALE GENOMIC DNA]</scope>
    <source>
        <strain evidence="3">CBS 340.73</strain>
    </source>
</reference>
<feature type="compositionally biased region" description="Basic and acidic residues" evidence="1">
    <location>
        <begin position="69"/>
        <end position="84"/>
    </location>
</feature>
<proteinExistence type="predicted"/>
<comment type="caution">
    <text evidence="2">The sequence shown here is derived from an EMBL/GenBank/DDBJ whole genome shotgun (WGS) entry which is preliminary data.</text>
</comment>
<feature type="compositionally biased region" description="Low complexity" evidence="1">
    <location>
        <begin position="139"/>
        <end position="150"/>
    </location>
</feature>
<feature type="compositionally biased region" description="Polar residues" evidence="1">
    <location>
        <begin position="38"/>
        <end position="47"/>
    </location>
</feature>
<evidence type="ECO:0000313" key="2">
    <source>
        <dbReference type="EMBL" id="KAK3942650.1"/>
    </source>
</evidence>
<keyword evidence="3" id="KW-1185">Reference proteome</keyword>
<sequence>MSHLSPPPNRSCSRASLAPSDTTYHSFHDIELYEPNVETCQSPNPTVYHSPVSPLPSKDHEYPTAQVMHRQDSGYESIAPRDSRPSSSSRRRTSAGSVSSSTRRRRTRPGMQRSAKSGPVSHLPRNSGHFHRSSYQSRQHTQAQHQQQQQQPITFFQFPHFTSSEPALLDSDTELVINTRIAAQGDYTSEPNSPCCESPTSYPPPPQTTHYWTSDRTRRLEYAAIDAASRGVRGWVMRHIVPDCIVPKSKRRIGFEDDRGSVVRYRLDLDEGAE</sequence>
<name>A0AAN6S6W6_9PEZI</name>
<organism evidence="2 3">
    <name type="scientific">Diplogelasinospora grovesii</name>
    <dbReference type="NCBI Taxonomy" id="303347"/>
    <lineage>
        <taxon>Eukaryota</taxon>
        <taxon>Fungi</taxon>
        <taxon>Dikarya</taxon>
        <taxon>Ascomycota</taxon>
        <taxon>Pezizomycotina</taxon>
        <taxon>Sordariomycetes</taxon>
        <taxon>Sordariomycetidae</taxon>
        <taxon>Sordariales</taxon>
        <taxon>Diplogelasinosporaceae</taxon>
        <taxon>Diplogelasinospora</taxon>
    </lineage>
</organism>
<feature type="non-terminal residue" evidence="2">
    <location>
        <position position="274"/>
    </location>
</feature>
<dbReference type="AlphaFoldDB" id="A0AAN6S6W6"/>
<feature type="compositionally biased region" description="Polar residues" evidence="1">
    <location>
        <begin position="10"/>
        <end position="20"/>
    </location>
</feature>
<dbReference type="Proteomes" id="UP001303473">
    <property type="component" value="Unassembled WGS sequence"/>
</dbReference>
<feature type="region of interest" description="Disordered" evidence="1">
    <location>
        <begin position="186"/>
        <end position="209"/>
    </location>
</feature>
<protein>
    <submittedName>
        <fullName evidence="2">Uncharacterized protein</fullName>
    </submittedName>
</protein>
<dbReference type="EMBL" id="MU853772">
    <property type="protein sequence ID" value="KAK3942650.1"/>
    <property type="molecule type" value="Genomic_DNA"/>
</dbReference>
<evidence type="ECO:0000256" key="1">
    <source>
        <dbReference type="SAM" id="MobiDB-lite"/>
    </source>
</evidence>
<accession>A0AAN6S6W6</accession>
<evidence type="ECO:0000313" key="3">
    <source>
        <dbReference type="Proteomes" id="UP001303473"/>
    </source>
</evidence>
<gene>
    <name evidence="2" type="ORF">QBC46DRAFT_237070</name>
</gene>
<feature type="region of interest" description="Disordered" evidence="1">
    <location>
        <begin position="1"/>
        <end position="20"/>
    </location>
</feature>